<dbReference type="RefSeq" id="WP_338686655.1">
    <property type="nucleotide sequence ID" value="NZ_AP024702.1"/>
</dbReference>
<dbReference type="Gene3D" id="3.40.50.300">
    <property type="entry name" value="P-loop containing nucleotide triphosphate hydrolases"/>
    <property type="match status" value="2"/>
</dbReference>
<organism evidence="7 8">
    <name type="scientific">Haloferula helveola</name>
    <dbReference type="NCBI Taxonomy" id="490095"/>
    <lineage>
        <taxon>Bacteria</taxon>
        <taxon>Pseudomonadati</taxon>
        <taxon>Verrucomicrobiota</taxon>
        <taxon>Verrucomicrobiia</taxon>
        <taxon>Verrucomicrobiales</taxon>
        <taxon>Verrucomicrobiaceae</taxon>
        <taxon>Haloferula</taxon>
    </lineage>
</organism>
<dbReference type="InterPro" id="IPR014016">
    <property type="entry name" value="UvrD-like_ATP-bd"/>
</dbReference>
<dbReference type="Pfam" id="PF00580">
    <property type="entry name" value="UvrD-helicase"/>
    <property type="match status" value="1"/>
</dbReference>
<reference evidence="7 8" key="1">
    <citation type="submission" date="2021-06" db="EMBL/GenBank/DDBJ databases">
        <title>Complete genome of Haloferula helveola possessing various polysaccharide degrading enzymes.</title>
        <authorList>
            <person name="Takami H."/>
            <person name="Huang C."/>
            <person name="Hamasaki K."/>
        </authorList>
    </citation>
    <scope>NUCLEOTIDE SEQUENCE [LARGE SCALE GENOMIC DNA]</scope>
    <source>
        <strain evidence="7 8">CN-1</strain>
    </source>
</reference>
<dbReference type="EMBL" id="AP024702">
    <property type="protein sequence ID" value="BCX49859.1"/>
    <property type="molecule type" value="Genomic_DNA"/>
</dbReference>
<dbReference type="PROSITE" id="PS51198">
    <property type="entry name" value="UVRD_HELICASE_ATP_BIND"/>
    <property type="match status" value="1"/>
</dbReference>
<keyword evidence="3 5" id="KW-0347">Helicase</keyword>
<sequence length="788" mass="89617">MREVIYIDQAGFRESMMRLRKKGGASQRAFDEACRIIKCLELEADVSNKLTKHGESRIDHCIKYDISNDAHRLVTVHTNNFIYLLFIGSHDETESWLNRNRGLTVTCNPSTRRITVTHVTRDEPRETPQVSMENLTEANLPYLERIGVDPAEYVSQRVLARSLSRINDDTSDEELGELVEDLSDVDKAISNLMLDLLFEIREGKLDAAEARLEQYHAEAVAVQEQEELEREAIASIENSERLINLTGLNEEQLKDLFSPGKFHKWMLFLHPEQKRVAEAKYERPTVLTGVSGSGKTCVLVHRARQLARRYPGERIGVITLNRSLTRLIDNLISQLCTEEERANIHVTAFYDYFAGLVEHFTPAKELDQLRDLAAGHDESDDILRAIDRVDPKRFAREFCQLSGETLDDTWALFCDQDSVRTRLTYFREHLYKYDDWVDSRKYLREEFSLIRSAVPTSNRVKGYQELERHGRAIRFTDAVKKNVLEMLLLYEETMFTGGILDELGLTLALVPHLTELKTLPPEMRFRCLLIDEFQDLSTRDLALLRLIPTGTDDGFFLTGDTVQRVMVKDLRLGAVGLDIINSTRERILKNYRNSRQILEAASYLANAYGKEAKDLGEDVEVLDPELAVRETSYPMAVECEAGKDVSRAWEYARECIQTGAAIPWSICIVTASEEISPADIIAACPADFPVKAGKITGDYTEQTDTLSVASMADVKGFEFSLVLIVGCGAKLLPSKNGCQKESWREALRLYVAMTRARDEVRLFYSGKPSPFLATMNEGLYWQELGKES</sequence>
<dbReference type="InterPro" id="IPR027417">
    <property type="entry name" value="P-loop_NTPase"/>
</dbReference>
<feature type="domain" description="UvrD-like helicase ATP-binding" evidence="6">
    <location>
        <begin position="268"/>
        <end position="606"/>
    </location>
</feature>
<accession>A0ABM7RIM5</accession>
<evidence type="ECO:0000313" key="7">
    <source>
        <dbReference type="EMBL" id="BCX49859.1"/>
    </source>
</evidence>
<evidence type="ECO:0000256" key="2">
    <source>
        <dbReference type="ARBA" id="ARBA00022801"/>
    </source>
</evidence>
<proteinExistence type="predicted"/>
<protein>
    <submittedName>
        <fullName evidence="7">DNA helicase UvrD</fullName>
    </submittedName>
</protein>
<keyword evidence="8" id="KW-1185">Reference proteome</keyword>
<evidence type="ECO:0000256" key="3">
    <source>
        <dbReference type="ARBA" id="ARBA00022806"/>
    </source>
</evidence>
<feature type="binding site" evidence="5">
    <location>
        <begin position="289"/>
        <end position="296"/>
    </location>
    <ligand>
        <name>ATP</name>
        <dbReference type="ChEBI" id="CHEBI:30616"/>
    </ligand>
</feature>
<evidence type="ECO:0000256" key="4">
    <source>
        <dbReference type="ARBA" id="ARBA00022840"/>
    </source>
</evidence>
<dbReference type="Proteomes" id="UP001374893">
    <property type="component" value="Chromosome"/>
</dbReference>
<evidence type="ECO:0000256" key="5">
    <source>
        <dbReference type="PROSITE-ProRule" id="PRU00560"/>
    </source>
</evidence>
<dbReference type="SUPFAM" id="SSF52540">
    <property type="entry name" value="P-loop containing nucleoside triphosphate hydrolases"/>
    <property type="match status" value="1"/>
</dbReference>
<dbReference type="PANTHER" id="PTHR11070">
    <property type="entry name" value="UVRD / RECB / PCRA DNA HELICASE FAMILY MEMBER"/>
    <property type="match status" value="1"/>
</dbReference>
<keyword evidence="1 5" id="KW-0547">Nucleotide-binding</keyword>
<evidence type="ECO:0000259" key="6">
    <source>
        <dbReference type="PROSITE" id="PS51198"/>
    </source>
</evidence>
<name>A0ABM7RIM5_9BACT</name>
<keyword evidence="4 5" id="KW-0067">ATP-binding</keyword>
<dbReference type="InterPro" id="IPR000212">
    <property type="entry name" value="DNA_helicase_UvrD/REP"/>
</dbReference>
<dbReference type="GO" id="GO:0004386">
    <property type="term" value="F:helicase activity"/>
    <property type="evidence" value="ECO:0007669"/>
    <property type="project" value="UniProtKB-KW"/>
</dbReference>
<keyword evidence="2 5" id="KW-0378">Hydrolase</keyword>
<gene>
    <name evidence="7" type="ORF">HAHE_37670</name>
</gene>
<evidence type="ECO:0000256" key="1">
    <source>
        <dbReference type="ARBA" id="ARBA00022741"/>
    </source>
</evidence>
<evidence type="ECO:0000313" key="8">
    <source>
        <dbReference type="Proteomes" id="UP001374893"/>
    </source>
</evidence>